<name>A0ABW0FLI1_9CAUL</name>
<feature type="compositionally biased region" description="Gly residues" evidence="2">
    <location>
        <begin position="606"/>
        <end position="619"/>
    </location>
</feature>
<feature type="domain" description="Hydantoinase A/oxoprolinase" evidence="3">
    <location>
        <begin position="210"/>
        <end position="498"/>
    </location>
</feature>
<comment type="similarity">
    <text evidence="1">Belongs to the oxoprolinase family.</text>
</comment>
<dbReference type="Pfam" id="PF02538">
    <property type="entry name" value="Hydantoinase_B"/>
    <property type="match status" value="1"/>
</dbReference>
<feature type="region of interest" description="Disordered" evidence="2">
    <location>
        <begin position="597"/>
        <end position="653"/>
    </location>
</feature>
<evidence type="ECO:0000259" key="5">
    <source>
        <dbReference type="Pfam" id="PF05378"/>
    </source>
</evidence>
<reference evidence="7" key="1">
    <citation type="journal article" date="2019" name="Int. J. Syst. Evol. Microbiol.">
        <title>The Global Catalogue of Microorganisms (GCM) 10K type strain sequencing project: providing services to taxonomists for standard genome sequencing and annotation.</title>
        <authorList>
            <consortium name="The Broad Institute Genomics Platform"/>
            <consortium name="The Broad Institute Genome Sequencing Center for Infectious Disease"/>
            <person name="Wu L."/>
            <person name="Ma J."/>
        </authorList>
    </citation>
    <scope>NUCLEOTIDE SEQUENCE [LARGE SCALE GENOMIC DNA]</scope>
    <source>
        <strain evidence="7">JCM 12125</strain>
    </source>
</reference>
<dbReference type="InterPro" id="IPR002821">
    <property type="entry name" value="Hydantoinase_A"/>
</dbReference>
<dbReference type="RefSeq" id="WP_374038538.1">
    <property type="nucleotide sequence ID" value="NZ_CP169082.1"/>
</dbReference>
<comment type="caution">
    <text evidence="6">The sequence shown here is derived from an EMBL/GenBank/DDBJ whole genome shotgun (WGS) entry which is preliminary data.</text>
</comment>
<evidence type="ECO:0000256" key="2">
    <source>
        <dbReference type="SAM" id="MobiDB-lite"/>
    </source>
</evidence>
<dbReference type="Proteomes" id="UP001596152">
    <property type="component" value="Unassembled WGS sequence"/>
</dbReference>
<dbReference type="InterPro" id="IPR003692">
    <property type="entry name" value="Hydantoinase_B"/>
</dbReference>
<evidence type="ECO:0000256" key="1">
    <source>
        <dbReference type="ARBA" id="ARBA00010403"/>
    </source>
</evidence>
<dbReference type="EMBL" id="JBHSLF010000002">
    <property type="protein sequence ID" value="MFC5342615.1"/>
    <property type="molecule type" value="Genomic_DNA"/>
</dbReference>
<dbReference type="InterPro" id="IPR045079">
    <property type="entry name" value="Oxoprolinase-like"/>
</dbReference>
<gene>
    <name evidence="6" type="ORF">ACFPIE_01740</name>
</gene>
<sequence>MANDTISSDGWRFWIDRGGTFTDIVARAPDGALTTAKLLSDNPDQYEDAAVEGVRRILKAAPGPLPAGLVADIRMGTTVATNALLERKGEPTVLAITRGFGDALKIGWQARPDIFARHVVVPEPLNDRVVEIDERVRADGAIDCPLDEVAARADLSAAFADGYRALAIVLVHGWRFTDHESRLAALAREIGFTQISVSHEVGALIKLIGRGDTTVADAYLSPVLDAYVARVGRALGPDTPLMFMQSSGGLAGPSAFRGKDAILSGPAGGVVGMAATAEAAGFDRVIGFDMGGTSTDVAHYSGEFERTSDAVVAGVRLRAPMLSIHTVAAGGGSICRFDGSRLRVGPESAGAVPGPAAYRRGGPLTVTDCNVLLGKLRPEFFPAVFGPNGDQPLDHAAVAEKFDALAAEVTAATGRPTDPLDLAEGFVAIAVQNMAEAIKSISIRRGHDLTGYVLNCFGGAGGQHACLVADALGMTTVMLHPFAGVLSAYGMGLASIRTIRQTTVAAPLAPASDSAFADRVGALEAEARADLLAQDLPAASIAAEARAEIKFAGSDTPLTVPFGPAADMAAAFETLHRQRFGFFAEDKALVVETLEVEAVSSPSPSGEGGRAATGWGGQGDVATTSGGPRLAAPTRSSLRSDHPPPQGEGEISPVPVRLAGADHATPVHHRDALAAGATIPGPALILESTGTTVVEPGWTARVDAHANLILERTTPLANRAPIGTHADPILLEVFNSRFMACAEQMGEALRATAYSVNIKERLDFSCAIFDASGALIANAPHIPVHLGSMGESIRVVLASRGQTMKPGDVVMLNAPYNGGTHLPDITVIMPVFLEAEATPAFFVAARGHHADVGGITPGSMPASSTTVEQEGVLIDDFLLVEAGRLRDAETRALFASGTYPSRNVDQNMADLKAQVASCQRGADELVRMVAEFGRPVVEAYMAHVQSNAEEAVRRAIAALKPGSFAYEMDDGAVIRVRIDVDAQARKAVVDFTGSADQRPTNFNAPLSITRAATLYVFRTLVDDAIPLNEGCMKPITLIVPEGSMLNPRYPAAVVAGNVETSQAVVDTLYGALGVLAASQGTMNNFTFGDATRQYYETIAGGAGAGPNAPGASAVQSHMTNSRLTDPEVLETRFPVLLEEFSVRRGSGGAGAANGGDGATRRVRFLEPMTAAILSGHRRVPPFGAAGGDPGEVGANRIERADGSVEPLGSTAEASMTPGDVFVIETPGGGGFGEP</sequence>
<evidence type="ECO:0000313" key="6">
    <source>
        <dbReference type="EMBL" id="MFC5342615.1"/>
    </source>
</evidence>
<dbReference type="Pfam" id="PF05378">
    <property type="entry name" value="Hydant_A_N"/>
    <property type="match status" value="1"/>
</dbReference>
<dbReference type="PANTHER" id="PTHR11365">
    <property type="entry name" value="5-OXOPROLINASE RELATED"/>
    <property type="match status" value="1"/>
</dbReference>
<dbReference type="Pfam" id="PF01968">
    <property type="entry name" value="Hydantoinase_A"/>
    <property type="match status" value="1"/>
</dbReference>
<organism evidence="6 7">
    <name type="scientific">Brevundimonas staleyi</name>
    <dbReference type="NCBI Taxonomy" id="74326"/>
    <lineage>
        <taxon>Bacteria</taxon>
        <taxon>Pseudomonadati</taxon>
        <taxon>Pseudomonadota</taxon>
        <taxon>Alphaproteobacteria</taxon>
        <taxon>Caulobacterales</taxon>
        <taxon>Caulobacteraceae</taxon>
        <taxon>Brevundimonas</taxon>
    </lineage>
</organism>
<accession>A0ABW0FLI1</accession>
<evidence type="ECO:0000259" key="3">
    <source>
        <dbReference type="Pfam" id="PF01968"/>
    </source>
</evidence>
<feature type="domain" description="Hydantoinase B/oxoprolinase" evidence="4">
    <location>
        <begin position="727"/>
        <end position="1234"/>
    </location>
</feature>
<feature type="domain" description="Hydantoinase/oxoprolinase N-terminal" evidence="5">
    <location>
        <begin position="12"/>
        <end position="191"/>
    </location>
</feature>
<feature type="compositionally biased region" description="Polar residues" evidence="2">
    <location>
        <begin position="1113"/>
        <end position="1123"/>
    </location>
</feature>
<keyword evidence="7" id="KW-1185">Reference proteome</keyword>
<evidence type="ECO:0000259" key="4">
    <source>
        <dbReference type="Pfam" id="PF02538"/>
    </source>
</evidence>
<feature type="region of interest" description="Disordered" evidence="2">
    <location>
        <begin position="1105"/>
        <end position="1125"/>
    </location>
</feature>
<protein>
    <submittedName>
        <fullName evidence="6">Hydantoinase B/oxoprolinase family protein</fullName>
    </submittedName>
</protein>
<dbReference type="InterPro" id="IPR008040">
    <property type="entry name" value="Hydant_A_N"/>
</dbReference>
<dbReference type="PANTHER" id="PTHR11365:SF23">
    <property type="entry name" value="HYPOTHETICAL 5-OXOPROLINASE (EUROFUNG)-RELATED"/>
    <property type="match status" value="1"/>
</dbReference>
<evidence type="ECO:0000313" key="7">
    <source>
        <dbReference type="Proteomes" id="UP001596152"/>
    </source>
</evidence>
<proteinExistence type="inferred from homology"/>